<sequence length="43" mass="4770">MFNSFFNKMFSGISLFGVNLIFNTDGKSYQSLIVILTTSLSGE</sequence>
<reference evidence="1" key="1">
    <citation type="submission" date="2017-11" db="EMBL/GenBank/DDBJ databases">
        <title>The Silenced vanM Gene Cluster on Plasmid was Prevalent in Clinical Isolates of Enterococci from Hangzhou, China.</title>
        <authorList>
            <person name="Sun L."/>
            <person name="Qu T."/>
            <person name="Chen Y."/>
            <person name="Fu Y."/>
            <person name="Yang Q."/>
            <person name="Yu Y."/>
        </authorList>
    </citation>
    <scope>NUCLEOTIDE SEQUENCE</scope>
    <source>
        <strain evidence="1">SRR6</strain>
        <plasmid evidence="1">pEMSRR6</plasmid>
    </source>
</reference>
<dbReference type="AlphaFoldDB" id="A0A3G1TV32"/>
<name>A0A3G1TV32_ENTFC</name>
<protein>
    <submittedName>
        <fullName evidence="1">Uncharacterized protein</fullName>
    </submittedName>
</protein>
<accession>A0A3G1TV32</accession>
<keyword evidence="1" id="KW-0614">Plasmid</keyword>
<organism evidence="1">
    <name type="scientific">Enterococcus faecium</name>
    <name type="common">Streptococcus faecium</name>
    <dbReference type="NCBI Taxonomy" id="1352"/>
    <lineage>
        <taxon>Bacteria</taxon>
        <taxon>Bacillati</taxon>
        <taxon>Bacillota</taxon>
        <taxon>Bacilli</taxon>
        <taxon>Lactobacillales</taxon>
        <taxon>Enterococcaceae</taxon>
        <taxon>Enterococcus</taxon>
    </lineage>
</organism>
<dbReference type="EMBL" id="MG640601">
    <property type="protein sequence ID" value="AYF52781.1"/>
    <property type="molecule type" value="Genomic_DNA"/>
</dbReference>
<geneLocation type="plasmid" evidence="1">
    <name>pEMSRR6</name>
</geneLocation>
<evidence type="ECO:0000313" key="1">
    <source>
        <dbReference type="EMBL" id="AYF52781.1"/>
    </source>
</evidence>
<proteinExistence type="predicted"/>